<evidence type="ECO:0000256" key="2">
    <source>
        <dbReference type="SAM" id="SignalP"/>
    </source>
</evidence>
<feature type="signal peptide" evidence="2">
    <location>
        <begin position="1"/>
        <end position="24"/>
    </location>
</feature>
<dbReference type="EMBL" id="JAACNO010002773">
    <property type="protein sequence ID" value="KAF4130955.1"/>
    <property type="molecule type" value="Genomic_DNA"/>
</dbReference>
<evidence type="ECO:0000313" key="3">
    <source>
        <dbReference type="EMBL" id="KAF4045358.1"/>
    </source>
</evidence>
<gene>
    <name evidence="3" type="ORF">GN244_ATG02268</name>
    <name evidence="4" type="ORF">GN958_ATG19848</name>
</gene>
<evidence type="ECO:0008006" key="6">
    <source>
        <dbReference type="Google" id="ProtNLM"/>
    </source>
</evidence>
<organism evidence="3 5">
    <name type="scientific">Phytophthora infestans</name>
    <name type="common">Potato late blight agent</name>
    <name type="synonym">Botrytis infestans</name>
    <dbReference type="NCBI Taxonomy" id="4787"/>
    <lineage>
        <taxon>Eukaryota</taxon>
        <taxon>Sar</taxon>
        <taxon>Stramenopiles</taxon>
        <taxon>Oomycota</taxon>
        <taxon>Peronosporomycetes</taxon>
        <taxon>Peronosporales</taxon>
        <taxon>Peronosporaceae</taxon>
        <taxon>Phytophthora</taxon>
    </lineage>
</organism>
<evidence type="ECO:0000313" key="4">
    <source>
        <dbReference type="EMBL" id="KAF4130955.1"/>
    </source>
</evidence>
<keyword evidence="1" id="KW-1133">Transmembrane helix</keyword>
<proteinExistence type="predicted"/>
<name>A0A833T2Y8_PHYIN</name>
<feature type="chain" id="PRO_5036417779" description="Secreted RxLR effector peptide protein" evidence="2">
    <location>
        <begin position="25"/>
        <end position="196"/>
    </location>
</feature>
<comment type="caution">
    <text evidence="3">The sequence shown here is derived from an EMBL/GenBank/DDBJ whole genome shotgun (WGS) entry which is preliminary data.</text>
</comment>
<dbReference type="Proteomes" id="UP000602510">
    <property type="component" value="Unassembled WGS sequence"/>
</dbReference>
<evidence type="ECO:0000256" key="1">
    <source>
        <dbReference type="SAM" id="Phobius"/>
    </source>
</evidence>
<dbReference type="EMBL" id="WSZM01000050">
    <property type="protein sequence ID" value="KAF4045358.1"/>
    <property type="molecule type" value="Genomic_DNA"/>
</dbReference>
<dbReference type="Proteomes" id="UP000704712">
    <property type="component" value="Unassembled WGS sequence"/>
</dbReference>
<protein>
    <recommendedName>
        <fullName evidence="6">Secreted RxLR effector peptide protein</fullName>
    </recommendedName>
</protein>
<keyword evidence="1" id="KW-0812">Transmembrane</keyword>
<feature type="transmembrane region" description="Helical" evidence="1">
    <location>
        <begin position="166"/>
        <end position="188"/>
    </location>
</feature>
<keyword evidence="2" id="KW-0732">Signal</keyword>
<accession>A0A833T2Y8</accession>
<keyword evidence="5" id="KW-1185">Reference proteome</keyword>
<reference evidence="3" key="1">
    <citation type="submission" date="2020-04" db="EMBL/GenBank/DDBJ databases">
        <title>Hybrid Assembly of Korean Phytophthora infestans isolates.</title>
        <authorList>
            <person name="Prokchorchik M."/>
            <person name="Lee Y."/>
            <person name="Seo J."/>
            <person name="Cho J.-H."/>
            <person name="Park Y.-E."/>
            <person name="Jang D.-C."/>
            <person name="Im J.-S."/>
            <person name="Choi J.-G."/>
            <person name="Park H.-J."/>
            <person name="Lee G.-B."/>
            <person name="Lee Y.-G."/>
            <person name="Hong S.-Y."/>
            <person name="Cho K."/>
            <person name="Sohn K.H."/>
        </authorList>
    </citation>
    <scope>NUCLEOTIDE SEQUENCE</scope>
    <source>
        <strain evidence="3">KR_1_A1</strain>
        <strain evidence="4">KR_2_A2</strain>
    </source>
</reference>
<dbReference type="AlphaFoldDB" id="A0A833T2Y8"/>
<evidence type="ECO:0000313" key="5">
    <source>
        <dbReference type="Proteomes" id="UP000602510"/>
    </source>
</evidence>
<keyword evidence="1" id="KW-0472">Membrane</keyword>
<sequence>MHLNPLYFLFLFLSFAYLGDPTEAKPTGTETALKSDSIRSIFEVARFLRADKAANNAEDEDLEETNEERLSLVSLKNIFQRNPKAMTALQKNPDLVRQVERVDNNPTIQKGIQSVKANREMMQKVKSLSKDPSLVKALQKSPSVKTVGQVNTYLSRGKSESSGKSVVFILIFGFFIAMGGAIGLYYLLDKLGVGNS</sequence>